<keyword evidence="3" id="KW-0067">ATP-binding</keyword>
<dbReference type="PANTHER" id="PTHR11472">
    <property type="entry name" value="DNA REPAIR DEAD HELICASE RAD3/XP-D SUBFAMILY MEMBER"/>
    <property type="match status" value="1"/>
</dbReference>
<dbReference type="GeneTree" id="ENSGT00950000182970"/>
<evidence type="ECO:0000313" key="6">
    <source>
        <dbReference type="Proteomes" id="UP000694392"/>
    </source>
</evidence>
<dbReference type="InterPro" id="IPR045028">
    <property type="entry name" value="DinG/Rad3-like"/>
</dbReference>
<dbReference type="PANTHER" id="PTHR11472:SF41">
    <property type="entry name" value="ATP-DEPENDENT DNA HELICASE DDX11-RELATED"/>
    <property type="match status" value="1"/>
</dbReference>
<accession>A0A8D0H1M4</accession>
<feature type="domain" description="Helicase ATP-binding" evidence="4">
    <location>
        <begin position="9"/>
        <end position="254"/>
    </location>
</feature>
<dbReference type="AlphaFoldDB" id="A0A8D0H1M4"/>
<organism evidence="5 6">
    <name type="scientific">Sphenodon punctatus</name>
    <name type="common">Tuatara</name>
    <name type="synonym">Hatteria punctata</name>
    <dbReference type="NCBI Taxonomy" id="8508"/>
    <lineage>
        <taxon>Eukaryota</taxon>
        <taxon>Metazoa</taxon>
        <taxon>Chordata</taxon>
        <taxon>Craniata</taxon>
        <taxon>Vertebrata</taxon>
        <taxon>Euteleostomi</taxon>
        <taxon>Lepidosauria</taxon>
        <taxon>Sphenodontia</taxon>
        <taxon>Sphenodontidae</taxon>
        <taxon>Sphenodon</taxon>
    </lineage>
</organism>
<dbReference type="Ensembl" id="ENSSPUT00000018334.1">
    <property type="protein sequence ID" value="ENSSPUP00000017209.1"/>
    <property type="gene ID" value="ENSSPUG00000013293.1"/>
</dbReference>
<dbReference type="GO" id="GO:0003678">
    <property type="term" value="F:DNA helicase activity"/>
    <property type="evidence" value="ECO:0007669"/>
    <property type="project" value="InterPro"/>
</dbReference>
<dbReference type="SUPFAM" id="SSF52540">
    <property type="entry name" value="P-loop containing nucleoside triphosphate hydrolases"/>
    <property type="match status" value="1"/>
</dbReference>
<dbReference type="InterPro" id="IPR014013">
    <property type="entry name" value="Helic_SF1/SF2_ATP-bd_DinG/Rad3"/>
</dbReference>
<dbReference type="GO" id="GO:0003677">
    <property type="term" value="F:DNA binding"/>
    <property type="evidence" value="ECO:0007669"/>
    <property type="project" value="InterPro"/>
</dbReference>
<sequence>MAGETQEQGRINFPFPYTPYPIQEEFMTELYRVLENRKIGIFESPTGTGKSLSLICGALSWLRDFEEKKKQEEARLLAAEHNGHHLQQEPISSVCKASTGEPDWITQFLQKKEERDVVDRLKRLEDEETVRLLQLSKEILSKDAGSDVLELLDQDEEELVLEEYEREGCFLVGTGIYYCSRTHSQLAQFVHEVQKSPFGKETRLVSLGSRQNLCVNEEVRHLGAVQLINDRCMEMEARSGPETNGRSLRTRYNW</sequence>
<dbReference type="InterPro" id="IPR006554">
    <property type="entry name" value="Helicase-like_DEXD_c2"/>
</dbReference>
<dbReference type="GO" id="GO:0005524">
    <property type="term" value="F:ATP binding"/>
    <property type="evidence" value="ECO:0007669"/>
    <property type="project" value="UniProtKB-KW"/>
</dbReference>
<evidence type="ECO:0000313" key="5">
    <source>
        <dbReference type="Ensembl" id="ENSSPUP00000017209.1"/>
    </source>
</evidence>
<evidence type="ECO:0000256" key="1">
    <source>
        <dbReference type="ARBA" id="ARBA00022741"/>
    </source>
</evidence>
<dbReference type="GO" id="GO:0016818">
    <property type="term" value="F:hydrolase activity, acting on acid anhydrides, in phosphorus-containing anhydrides"/>
    <property type="evidence" value="ECO:0007669"/>
    <property type="project" value="InterPro"/>
</dbReference>
<dbReference type="Pfam" id="PF06733">
    <property type="entry name" value="DEAD_2"/>
    <property type="match status" value="1"/>
</dbReference>
<protein>
    <recommendedName>
        <fullName evidence="4">Helicase ATP-binding domain-containing protein</fullName>
    </recommendedName>
</protein>
<evidence type="ECO:0000259" key="4">
    <source>
        <dbReference type="PROSITE" id="PS51193"/>
    </source>
</evidence>
<dbReference type="FunFam" id="3.40.50.300:FF:000910">
    <property type="entry name" value="probable ATP-dependent DNA helicase DDX11"/>
    <property type="match status" value="1"/>
</dbReference>
<dbReference type="Gene3D" id="3.40.50.300">
    <property type="entry name" value="P-loop containing nucleotide triphosphate hydrolases"/>
    <property type="match status" value="2"/>
</dbReference>
<dbReference type="SMART" id="SM00488">
    <property type="entry name" value="DEXDc2"/>
    <property type="match status" value="1"/>
</dbReference>
<reference evidence="5" key="1">
    <citation type="submission" date="2025-08" db="UniProtKB">
        <authorList>
            <consortium name="Ensembl"/>
        </authorList>
    </citation>
    <scope>IDENTIFICATION</scope>
</reference>
<dbReference type="GO" id="GO:0034085">
    <property type="term" value="P:establishment of sister chromatid cohesion"/>
    <property type="evidence" value="ECO:0007669"/>
    <property type="project" value="TreeGrafter"/>
</dbReference>
<dbReference type="OMA" id="LCECEAS"/>
<dbReference type="Proteomes" id="UP000694392">
    <property type="component" value="Unplaced"/>
</dbReference>
<keyword evidence="2" id="KW-0378">Hydrolase</keyword>
<name>A0A8D0H1M4_SPHPU</name>
<dbReference type="InterPro" id="IPR010614">
    <property type="entry name" value="RAD3-like_helicase_DEAD"/>
</dbReference>
<keyword evidence="6" id="KW-1185">Reference proteome</keyword>
<evidence type="ECO:0000256" key="3">
    <source>
        <dbReference type="ARBA" id="ARBA00022840"/>
    </source>
</evidence>
<proteinExistence type="predicted"/>
<dbReference type="GO" id="GO:0005634">
    <property type="term" value="C:nucleus"/>
    <property type="evidence" value="ECO:0007669"/>
    <property type="project" value="TreeGrafter"/>
</dbReference>
<keyword evidence="1" id="KW-0547">Nucleotide-binding</keyword>
<dbReference type="InterPro" id="IPR027417">
    <property type="entry name" value="P-loop_NTPase"/>
</dbReference>
<reference evidence="5" key="2">
    <citation type="submission" date="2025-09" db="UniProtKB">
        <authorList>
            <consortium name="Ensembl"/>
        </authorList>
    </citation>
    <scope>IDENTIFICATION</scope>
</reference>
<evidence type="ECO:0000256" key="2">
    <source>
        <dbReference type="ARBA" id="ARBA00022801"/>
    </source>
</evidence>
<dbReference type="PROSITE" id="PS51193">
    <property type="entry name" value="HELICASE_ATP_BIND_2"/>
    <property type="match status" value="1"/>
</dbReference>